<sequence>MTDSVEIRRGVYYDSVTLMQVSQRVRTAPGVSDALIGMGTELNLGLMRENGFEVPAEAGPNDLVVALRAADDEALAGAGAALEAVLQELLERSRATGGTTEVAPRTISSAARRSGAGLALISTPGTHAVADALDAISSGMSVVLFSDNISVADEIRLKDAAAARDVLVMGPDCGTAVVGGAALGFANVVRPGRVGLVAASGTGAQQVMCLLDLAGEGVSHVLGLGGRDLSAEVGGRSARQALRALAADEATEHVVIVSKPAAPEVVESLEQLAAELGVPVSWATLGRGRADLTAAVEDVLAALGTPVPTWPSWPAEGGGGGAPSGGSLRGLFCGGTLADEAMLVAEPVLGPITSNIPLAGSPRVSGTDQLTGHAVLDFGDDELTQGRAHPMIDPALRLERIREQGADPGCGVLLLDLVLGHGSHPDPSGELADAIRDARTAAAGRGVELPVVVALVGTESDPQGLTACAQTLAAAGASVHTSNAEAVRVALSHLGTPAEPTPSQTGRTDR</sequence>
<accession>A0A543KKZ9</accession>
<gene>
    <name evidence="2" type="ORF">FB476_0615</name>
</gene>
<dbReference type="InterPro" id="IPR016102">
    <property type="entry name" value="Succinyl-CoA_synth-like"/>
</dbReference>
<dbReference type="InterPro" id="IPR005811">
    <property type="entry name" value="SUCC_ACL_C"/>
</dbReference>
<dbReference type="RefSeq" id="WP_238329526.1">
    <property type="nucleotide sequence ID" value="NZ_BAAAIL010000003.1"/>
</dbReference>
<dbReference type="PANTHER" id="PTHR11117:SF24">
    <property type="entry name" value="PROTEIN FDRA"/>
    <property type="match status" value="1"/>
</dbReference>
<evidence type="ECO:0000313" key="3">
    <source>
        <dbReference type="Proteomes" id="UP000315133"/>
    </source>
</evidence>
<organism evidence="2 3">
    <name type="scientific">Ornithinimicrobium humiphilum</name>
    <dbReference type="NCBI Taxonomy" id="125288"/>
    <lineage>
        <taxon>Bacteria</taxon>
        <taxon>Bacillati</taxon>
        <taxon>Actinomycetota</taxon>
        <taxon>Actinomycetes</taxon>
        <taxon>Micrococcales</taxon>
        <taxon>Ornithinimicrobiaceae</taxon>
        <taxon>Ornithinimicrobium</taxon>
    </lineage>
</organism>
<dbReference type="Pfam" id="PF00549">
    <property type="entry name" value="Ligase_CoA"/>
    <property type="match status" value="1"/>
</dbReference>
<dbReference type="Gene3D" id="3.40.50.720">
    <property type="entry name" value="NAD(P)-binding Rossmann-like Domain"/>
    <property type="match status" value="1"/>
</dbReference>
<comment type="caution">
    <text evidence="2">The sequence shown here is derived from an EMBL/GenBank/DDBJ whole genome shotgun (WGS) entry which is preliminary data.</text>
</comment>
<keyword evidence="3" id="KW-1185">Reference proteome</keyword>
<dbReference type="AlphaFoldDB" id="A0A543KKZ9"/>
<dbReference type="Gene3D" id="3.40.50.261">
    <property type="entry name" value="Succinyl-CoA synthetase domains"/>
    <property type="match status" value="2"/>
</dbReference>
<dbReference type="GO" id="GO:0004775">
    <property type="term" value="F:succinate-CoA ligase (ADP-forming) activity"/>
    <property type="evidence" value="ECO:0007669"/>
    <property type="project" value="TreeGrafter"/>
</dbReference>
<name>A0A543KKZ9_9MICO</name>
<dbReference type="SUPFAM" id="SSF52210">
    <property type="entry name" value="Succinyl-CoA synthetase domains"/>
    <property type="match status" value="2"/>
</dbReference>
<evidence type="ECO:0000313" key="2">
    <source>
        <dbReference type="EMBL" id="TQM95765.1"/>
    </source>
</evidence>
<proteinExistence type="predicted"/>
<dbReference type="EMBL" id="VFPU01000001">
    <property type="protein sequence ID" value="TQM95765.1"/>
    <property type="molecule type" value="Genomic_DNA"/>
</dbReference>
<feature type="domain" description="ATP-citrate synthase/succinyl-CoA ligase C-terminal" evidence="1">
    <location>
        <begin position="331"/>
        <end position="490"/>
    </location>
</feature>
<reference evidence="2 3" key="1">
    <citation type="submission" date="2019-06" db="EMBL/GenBank/DDBJ databases">
        <title>Sequencing the genomes of 1000 actinobacteria strains.</title>
        <authorList>
            <person name="Klenk H.-P."/>
        </authorList>
    </citation>
    <scope>NUCLEOTIDE SEQUENCE [LARGE SCALE GENOMIC DNA]</scope>
    <source>
        <strain evidence="2 3">DSM 12362</strain>
    </source>
</reference>
<dbReference type="GO" id="GO:0004776">
    <property type="term" value="F:succinate-CoA ligase (GDP-forming) activity"/>
    <property type="evidence" value="ECO:0007669"/>
    <property type="project" value="TreeGrafter"/>
</dbReference>
<dbReference type="GO" id="GO:0006099">
    <property type="term" value="P:tricarboxylic acid cycle"/>
    <property type="evidence" value="ECO:0007669"/>
    <property type="project" value="TreeGrafter"/>
</dbReference>
<dbReference type="Proteomes" id="UP000315133">
    <property type="component" value="Unassembled WGS sequence"/>
</dbReference>
<dbReference type="GO" id="GO:0005829">
    <property type="term" value="C:cytosol"/>
    <property type="evidence" value="ECO:0007669"/>
    <property type="project" value="TreeGrafter"/>
</dbReference>
<dbReference type="GO" id="GO:0009361">
    <property type="term" value="C:succinate-CoA ligase complex (ADP-forming)"/>
    <property type="evidence" value="ECO:0007669"/>
    <property type="project" value="TreeGrafter"/>
</dbReference>
<protein>
    <submittedName>
        <fullName evidence="2">FdrA protein</fullName>
    </submittedName>
</protein>
<evidence type="ECO:0000259" key="1">
    <source>
        <dbReference type="Pfam" id="PF00549"/>
    </source>
</evidence>
<dbReference type="PANTHER" id="PTHR11117">
    <property type="entry name" value="SUCCINYL-COA LIGASE SUBUNIT ALPHA"/>
    <property type="match status" value="1"/>
</dbReference>